<keyword evidence="3" id="KW-1185">Reference proteome</keyword>
<feature type="region of interest" description="Disordered" evidence="1">
    <location>
        <begin position="404"/>
        <end position="639"/>
    </location>
</feature>
<protein>
    <submittedName>
        <fullName evidence="2">Uncharacterized protein</fullName>
    </submittedName>
</protein>
<reference evidence="2" key="1">
    <citation type="submission" date="2023-03" db="EMBL/GenBank/DDBJ databases">
        <title>Massive genome expansion in bonnet fungi (Mycena s.s.) driven by repeated elements and novel gene families across ecological guilds.</title>
        <authorList>
            <consortium name="Lawrence Berkeley National Laboratory"/>
            <person name="Harder C.B."/>
            <person name="Miyauchi S."/>
            <person name="Viragh M."/>
            <person name="Kuo A."/>
            <person name="Thoen E."/>
            <person name="Andreopoulos B."/>
            <person name="Lu D."/>
            <person name="Skrede I."/>
            <person name="Drula E."/>
            <person name="Henrissat B."/>
            <person name="Morin E."/>
            <person name="Kohler A."/>
            <person name="Barry K."/>
            <person name="LaButti K."/>
            <person name="Morin E."/>
            <person name="Salamov A."/>
            <person name="Lipzen A."/>
            <person name="Mereny Z."/>
            <person name="Hegedus B."/>
            <person name="Baldrian P."/>
            <person name="Stursova M."/>
            <person name="Weitz H."/>
            <person name="Taylor A."/>
            <person name="Grigoriev I.V."/>
            <person name="Nagy L.G."/>
            <person name="Martin F."/>
            <person name="Kauserud H."/>
        </authorList>
    </citation>
    <scope>NUCLEOTIDE SEQUENCE</scope>
    <source>
        <strain evidence="2">CBHHK002</strain>
    </source>
</reference>
<dbReference type="EMBL" id="JARIHO010000017">
    <property type="protein sequence ID" value="KAJ7348392.1"/>
    <property type="molecule type" value="Genomic_DNA"/>
</dbReference>
<feature type="compositionally biased region" description="Pro residues" evidence="1">
    <location>
        <begin position="419"/>
        <end position="449"/>
    </location>
</feature>
<feature type="compositionally biased region" description="Pro residues" evidence="1">
    <location>
        <begin position="458"/>
        <end position="488"/>
    </location>
</feature>
<evidence type="ECO:0000313" key="3">
    <source>
        <dbReference type="Proteomes" id="UP001218218"/>
    </source>
</evidence>
<feature type="compositionally biased region" description="Pro residues" evidence="1">
    <location>
        <begin position="497"/>
        <end position="511"/>
    </location>
</feature>
<feature type="compositionally biased region" description="Basic residues" evidence="1">
    <location>
        <begin position="579"/>
        <end position="593"/>
    </location>
</feature>
<accession>A0AAD7A2Q7</accession>
<proteinExistence type="predicted"/>
<dbReference type="Proteomes" id="UP001218218">
    <property type="component" value="Unassembled WGS sequence"/>
</dbReference>
<name>A0AAD7A2Q7_9AGAR</name>
<dbReference type="AlphaFoldDB" id="A0AAD7A2Q7"/>
<gene>
    <name evidence="2" type="ORF">DFH08DRAFT_959795</name>
</gene>
<comment type="caution">
    <text evidence="2">The sequence shown here is derived from an EMBL/GenBank/DDBJ whole genome shotgun (WGS) entry which is preliminary data.</text>
</comment>
<organism evidence="2 3">
    <name type="scientific">Mycena albidolilacea</name>
    <dbReference type="NCBI Taxonomy" id="1033008"/>
    <lineage>
        <taxon>Eukaryota</taxon>
        <taxon>Fungi</taxon>
        <taxon>Dikarya</taxon>
        <taxon>Basidiomycota</taxon>
        <taxon>Agaricomycotina</taxon>
        <taxon>Agaricomycetes</taxon>
        <taxon>Agaricomycetidae</taxon>
        <taxon>Agaricales</taxon>
        <taxon>Marasmiineae</taxon>
        <taxon>Mycenaceae</taxon>
        <taxon>Mycena</taxon>
    </lineage>
</organism>
<evidence type="ECO:0000256" key="1">
    <source>
        <dbReference type="SAM" id="MobiDB-lite"/>
    </source>
</evidence>
<sequence length="639" mass="68683">METLGEFKAACGLSDWRRWHSLIFPAPISPTFSMASSDDAPPAAGSIIYKKMTKAQLKANNFVEDPIYAFIIDTLLPMYRDKASDTSYTAGLSTYAKTDLFDIIAEKMKLTEKGYNLGKFKETLYITLKNNHTQLPKKKNATMPPPTEKPSKGTKPTARSAFDEFRDLHKEAINAAVQKQLDGVERTSNRDGKYLSAFTSTLNERWANASTQEKEEMQAIAERKNGLVEAGPTVDDITRNQETAATDLFQLLKGRIGHDWGQIGDAVFFVRGAYAAKDGSISRFYFSAGRTSDMEPFEQSEDEKLAFAKWATKTLKPPAKSPIFPDVDVLATPPDELREILRGLAGFDQGGMPRPVGLRVEGVFEVELELASDEQVRRYCQHFQQVQKDGGKGKLTKNETKDVAAPLVPPAGDAVQTSTPPPVETSTPPPVQTSTPPPVQTSTPPPVPPAGDTVQTITPPPGDTSTPPPVETSTPPPVQTSTPPPVPPAGDAVQTSTPPPVQTSTPPPVPPTGNAVQTSTPPPVQTSTPPPVPPVGNAVQPSTPPPVPPVDGEYGGDGEDQGKGEGAEDAGGEGEGSGKKKKAAKKRTNKGAAKRGAPVNDQDTSEPPAKRRRKEPVPPPPPSPRRLRGTVPTRRTRRS</sequence>
<feature type="compositionally biased region" description="Pro residues" evidence="1">
    <location>
        <begin position="520"/>
        <end position="534"/>
    </location>
</feature>
<evidence type="ECO:0000313" key="2">
    <source>
        <dbReference type="EMBL" id="KAJ7348392.1"/>
    </source>
</evidence>
<feature type="region of interest" description="Disordered" evidence="1">
    <location>
        <begin position="135"/>
        <end position="158"/>
    </location>
</feature>